<feature type="transmembrane region" description="Helical" evidence="6">
    <location>
        <begin position="128"/>
        <end position="148"/>
    </location>
</feature>
<evidence type="ECO:0000256" key="5">
    <source>
        <dbReference type="ARBA" id="ARBA00023136"/>
    </source>
</evidence>
<proteinExistence type="predicted"/>
<keyword evidence="2" id="KW-1003">Cell membrane</keyword>
<protein>
    <submittedName>
        <fullName evidence="7">Geranylgeranylglycerol-phosphate geranylgeranyltransferase</fullName>
    </submittedName>
</protein>
<keyword evidence="3 6" id="KW-0812">Transmembrane</keyword>
<evidence type="ECO:0000256" key="3">
    <source>
        <dbReference type="ARBA" id="ARBA00022692"/>
    </source>
</evidence>
<dbReference type="InterPro" id="IPR044878">
    <property type="entry name" value="UbiA_sf"/>
</dbReference>
<reference evidence="8" key="1">
    <citation type="journal article" date="2019" name="Int. J. Syst. Evol. Microbiol.">
        <title>The Global Catalogue of Microorganisms (GCM) 10K type strain sequencing project: providing services to taxonomists for standard genome sequencing and annotation.</title>
        <authorList>
            <consortium name="The Broad Institute Genomics Platform"/>
            <consortium name="The Broad Institute Genome Sequencing Center for Infectious Disease"/>
            <person name="Wu L."/>
            <person name="Ma J."/>
        </authorList>
    </citation>
    <scope>NUCLEOTIDE SEQUENCE [LARGE SCALE GENOMIC DNA]</scope>
    <source>
        <strain evidence="8">JCM 32105</strain>
    </source>
</reference>
<feature type="transmembrane region" description="Helical" evidence="6">
    <location>
        <begin position="177"/>
        <end position="199"/>
    </location>
</feature>
<keyword evidence="4 6" id="KW-1133">Transmembrane helix</keyword>
<evidence type="ECO:0000256" key="1">
    <source>
        <dbReference type="ARBA" id="ARBA00004141"/>
    </source>
</evidence>
<dbReference type="InterPro" id="IPR050475">
    <property type="entry name" value="Prenyltransferase_related"/>
</dbReference>
<evidence type="ECO:0000313" key="8">
    <source>
        <dbReference type="Proteomes" id="UP001500067"/>
    </source>
</evidence>
<dbReference type="EMBL" id="BAABFA010000007">
    <property type="protein sequence ID" value="GAA4462476.1"/>
    <property type="molecule type" value="Genomic_DNA"/>
</dbReference>
<dbReference type="PANTHER" id="PTHR42723:SF1">
    <property type="entry name" value="CHLOROPHYLL SYNTHASE, CHLOROPLASTIC"/>
    <property type="match status" value="1"/>
</dbReference>
<dbReference type="InterPro" id="IPR000537">
    <property type="entry name" value="UbiA_prenyltransferase"/>
</dbReference>
<feature type="transmembrane region" description="Helical" evidence="6">
    <location>
        <begin position="240"/>
        <end position="258"/>
    </location>
</feature>
<keyword evidence="8" id="KW-1185">Reference proteome</keyword>
<comment type="caution">
    <text evidence="7">The sequence shown here is derived from an EMBL/GenBank/DDBJ whole genome shotgun (WGS) entry which is preliminary data.</text>
</comment>
<dbReference type="Pfam" id="PF01040">
    <property type="entry name" value="UbiA"/>
    <property type="match status" value="1"/>
</dbReference>
<dbReference type="Gene3D" id="1.10.357.140">
    <property type="entry name" value="UbiA prenyltransferase"/>
    <property type="match status" value="1"/>
</dbReference>
<evidence type="ECO:0000313" key="7">
    <source>
        <dbReference type="EMBL" id="GAA4462476.1"/>
    </source>
</evidence>
<feature type="transmembrane region" description="Helical" evidence="6">
    <location>
        <begin position="205"/>
        <end position="228"/>
    </location>
</feature>
<dbReference type="PANTHER" id="PTHR42723">
    <property type="entry name" value="CHLOROPHYLL SYNTHASE"/>
    <property type="match status" value="1"/>
</dbReference>
<organism evidence="7 8">
    <name type="scientific">Nemorincola caseinilytica</name>
    <dbReference type="NCBI Taxonomy" id="2054315"/>
    <lineage>
        <taxon>Bacteria</taxon>
        <taxon>Pseudomonadati</taxon>
        <taxon>Bacteroidota</taxon>
        <taxon>Chitinophagia</taxon>
        <taxon>Chitinophagales</taxon>
        <taxon>Chitinophagaceae</taxon>
        <taxon>Nemorincola</taxon>
    </lineage>
</organism>
<evidence type="ECO:0000256" key="4">
    <source>
        <dbReference type="ARBA" id="ARBA00022989"/>
    </source>
</evidence>
<dbReference type="CDD" id="cd13961">
    <property type="entry name" value="PT_UbiA_DGGGPS"/>
    <property type="match status" value="1"/>
</dbReference>
<comment type="subcellular location">
    <subcellularLocation>
        <location evidence="1">Membrane</location>
        <topology evidence="1">Multi-pass membrane protein</topology>
    </subcellularLocation>
</comment>
<keyword evidence="5 6" id="KW-0472">Membrane</keyword>
<feature type="transmembrane region" description="Helical" evidence="6">
    <location>
        <begin position="39"/>
        <end position="60"/>
    </location>
</feature>
<name>A0ABP8N7C4_9BACT</name>
<accession>A0ABP8N7C4</accession>
<feature type="transmembrane region" description="Helical" evidence="6">
    <location>
        <begin position="90"/>
        <end position="108"/>
    </location>
</feature>
<gene>
    <name evidence="7" type="ORF">GCM10023093_09150</name>
</gene>
<sequence length="261" mass="28765">MLIAAAGYIINDYFDIKIDQVNHPEKVVLGKVIPRKTAIIAHTLINVVAIALAGSVALAARHPEWLALQLTCTALLWVYSTTYKRRYMSGNIIVSALTAFTVVALFVYEPRLHLAAGAPLTRSRAALSSLPVWILAVYAYFAFMLTWVREIVKDMEDIEGDAVDGCVTMPIKRGLGYAAWFASALAALAIIPLVIWGVVLLQYEYTMLGTYILALLALPLAVWIGYLWRGPAGPAHYHAASRMLKVIMLLGISSLLIYKFQ</sequence>
<evidence type="ECO:0000256" key="6">
    <source>
        <dbReference type="SAM" id="Phobius"/>
    </source>
</evidence>
<evidence type="ECO:0000256" key="2">
    <source>
        <dbReference type="ARBA" id="ARBA00022475"/>
    </source>
</evidence>
<dbReference type="Proteomes" id="UP001500067">
    <property type="component" value="Unassembled WGS sequence"/>
</dbReference>